<name>A0A378SMS4_9MYCO</name>
<dbReference type="AlphaFoldDB" id="A0A378SMS4"/>
<dbReference type="Proteomes" id="UP000254291">
    <property type="component" value="Unassembled WGS sequence"/>
</dbReference>
<feature type="signal peptide" evidence="1">
    <location>
        <begin position="1"/>
        <end position="34"/>
    </location>
</feature>
<evidence type="ECO:0000313" key="3">
    <source>
        <dbReference type="Proteomes" id="UP000254291"/>
    </source>
</evidence>
<dbReference type="EMBL" id="UGQM01000001">
    <property type="protein sequence ID" value="STZ43675.1"/>
    <property type="molecule type" value="Genomic_DNA"/>
</dbReference>
<reference evidence="2 3" key="1">
    <citation type="submission" date="2018-06" db="EMBL/GenBank/DDBJ databases">
        <authorList>
            <consortium name="Pathogen Informatics"/>
            <person name="Doyle S."/>
        </authorList>
    </citation>
    <scope>NUCLEOTIDE SEQUENCE [LARGE SCALE GENOMIC DNA]</scope>
    <source>
        <strain evidence="2 3">NCTC10742</strain>
    </source>
</reference>
<organism evidence="2 3">
    <name type="scientific">Mycolicibacterium gilvum</name>
    <dbReference type="NCBI Taxonomy" id="1804"/>
    <lineage>
        <taxon>Bacteria</taxon>
        <taxon>Bacillati</taxon>
        <taxon>Actinomycetota</taxon>
        <taxon>Actinomycetes</taxon>
        <taxon>Mycobacteriales</taxon>
        <taxon>Mycobacteriaceae</taxon>
        <taxon>Mycolicibacterium</taxon>
    </lineage>
</organism>
<evidence type="ECO:0000313" key="2">
    <source>
        <dbReference type="EMBL" id="STZ43675.1"/>
    </source>
</evidence>
<feature type="chain" id="PRO_5038794543" evidence="1">
    <location>
        <begin position="35"/>
        <end position="281"/>
    </location>
</feature>
<protein>
    <submittedName>
        <fullName evidence="2">Protein LpqJ</fullName>
    </submittedName>
</protein>
<evidence type="ECO:0000256" key="1">
    <source>
        <dbReference type="SAM" id="SignalP"/>
    </source>
</evidence>
<sequence length="281" mass="29266">MSDGLPVAVATPLRCGAAALMIVLAAAGCSSAPAHETSAHAAATAPALTGSLDDWQAAICRDDVTTVSETRHTVEGSTCVPHDGDGVVNFDRFESEPSMSSMLSWQPSVYVAHAVVDDRPLAIWTPSGEASDLEPLTRYGFTLAAYESPTLSRPTAELPATVPSGDIEVIPPNAYGYVVVQTAGGDTQCLVDTTYVGCETEGTNWQQHLDGSGPYHGVRINADGTGSWVDGNLGAAAPQTLGDRTYRALGWTIVSSPAGMRFTNDRTGHGAIVSAAKVQTF</sequence>
<proteinExistence type="predicted"/>
<accession>A0A378SMS4</accession>
<dbReference type="RefSeq" id="WP_013471721.1">
    <property type="nucleotide sequence ID" value="NZ_JACKST010000149.1"/>
</dbReference>
<gene>
    <name evidence="2" type="ORF">NCTC10742_02905</name>
</gene>
<keyword evidence="1" id="KW-0732">Signal</keyword>